<comment type="subcellular location">
    <subcellularLocation>
        <location evidence="1">Cytoplasm</location>
    </subcellularLocation>
</comment>
<dbReference type="PROSITE" id="PS51350">
    <property type="entry name" value="PTS_HPR_DOM"/>
    <property type="match status" value="1"/>
</dbReference>
<dbReference type="InterPro" id="IPR001020">
    <property type="entry name" value="PTS_HPr_His_P_site"/>
</dbReference>
<dbReference type="NCBIfam" id="TIGR01003">
    <property type="entry name" value="PTS_HPr_family"/>
    <property type="match status" value="1"/>
</dbReference>
<dbReference type="OrthoDB" id="9798965at2"/>
<dbReference type="GO" id="GO:0005737">
    <property type="term" value="C:cytoplasm"/>
    <property type="evidence" value="ECO:0007669"/>
    <property type="project" value="UniProtKB-SubCell"/>
</dbReference>
<evidence type="ECO:0000256" key="2">
    <source>
        <dbReference type="ARBA" id="ARBA00010736"/>
    </source>
</evidence>
<dbReference type="Proteomes" id="UP000243232">
    <property type="component" value="Chromosome I"/>
</dbReference>
<feature type="domain" description="HPr" evidence="5">
    <location>
        <begin position="1"/>
        <end position="89"/>
    </location>
</feature>
<dbReference type="PRINTS" id="PR00107">
    <property type="entry name" value="PHOSPHOCPHPR"/>
</dbReference>
<dbReference type="RefSeq" id="WP_090192848.1">
    <property type="nucleotide sequence ID" value="NZ_LT629785.1"/>
</dbReference>
<name>A0A1H2E584_9PSED</name>
<dbReference type="PANTHER" id="PTHR33705:SF2">
    <property type="entry name" value="PHOSPHOCARRIER PROTEIN NPR"/>
    <property type="match status" value="1"/>
</dbReference>
<dbReference type="Gene3D" id="3.30.1340.10">
    <property type="entry name" value="HPr-like"/>
    <property type="match status" value="1"/>
</dbReference>
<evidence type="ECO:0000259" key="5">
    <source>
        <dbReference type="PROSITE" id="PS51350"/>
    </source>
</evidence>
<keyword evidence="3" id="KW-0963">Cytoplasm</keyword>
<sequence length="90" mass="9718">MLYCEITIINKLGLHARAAAKFVGVAGQYPCQIRVGRSPESLVDGKSIMSVMMLAASKGTSIHLQSDGEQEAEAMQGLVDLINNYFDEGE</sequence>
<dbReference type="Pfam" id="PF00381">
    <property type="entry name" value="PTS-HPr"/>
    <property type="match status" value="1"/>
</dbReference>
<evidence type="ECO:0000256" key="4">
    <source>
        <dbReference type="ARBA" id="ARBA00022683"/>
    </source>
</evidence>
<reference evidence="7" key="1">
    <citation type="submission" date="2016-10" db="EMBL/GenBank/DDBJ databases">
        <authorList>
            <person name="Varghese N."/>
            <person name="Submissions S."/>
        </authorList>
    </citation>
    <scope>NUCLEOTIDE SEQUENCE [LARGE SCALE GENOMIC DNA]</scope>
    <source>
        <strain evidence="7">DSM 17875</strain>
    </source>
</reference>
<dbReference type="InterPro" id="IPR002114">
    <property type="entry name" value="PTS_HPr_Ser_P_site"/>
</dbReference>
<keyword evidence="4" id="KW-0598">Phosphotransferase system</keyword>
<accession>A0A1H2E584</accession>
<comment type="similarity">
    <text evidence="2">Belongs to the HPr family.</text>
</comment>
<keyword evidence="7" id="KW-1185">Reference proteome</keyword>
<dbReference type="GO" id="GO:0009401">
    <property type="term" value="P:phosphoenolpyruvate-dependent sugar phosphotransferase system"/>
    <property type="evidence" value="ECO:0007669"/>
    <property type="project" value="UniProtKB-KW"/>
</dbReference>
<proteinExistence type="inferred from homology"/>
<evidence type="ECO:0000256" key="3">
    <source>
        <dbReference type="ARBA" id="ARBA00022490"/>
    </source>
</evidence>
<dbReference type="EMBL" id="LT629785">
    <property type="protein sequence ID" value="SDT90277.1"/>
    <property type="molecule type" value="Genomic_DNA"/>
</dbReference>
<gene>
    <name evidence="6" type="ORF">SAMN05216296_0410</name>
</gene>
<dbReference type="SUPFAM" id="SSF55594">
    <property type="entry name" value="HPr-like"/>
    <property type="match status" value="1"/>
</dbReference>
<dbReference type="PROSITE" id="PS00589">
    <property type="entry name" value="PTS_HPR_SER"/>
    <property type="match status" value="1"/>
</dbReference>
<dbReference type="STRING" id="364197.SAMN05216296_0410"/>
<dbReference type="PANTHER" id="PTHR33705">
    <property type="entry name" value="PHOSPHOCARRIER PROTEIN HPR"/>
    <property type="match status" value="1"/>
</dbReference>
<dbReference type="AlphaFoldDB" id="A0A1H2E584"/>
<evidence type="ECO:0000313" key="6">
    <source>
        <dbReference type="EMBL" id="SDT90277.1"/>
    </source>
</evidence>
<dbReference type="CDD" id="cd00367">
    <property type="entry name" value="PTS-HPr_like"/>
    <property type="match status" value="1"/>
</dbReference>
<dbReference type="PROSITE" id="PS00369">
    <property type="entry name" value="PTS_HPR_HIS"/>
    <property type="match status" value="1"/>
</dbReference>
<organism evidence="6 7">
    <name type="scientific">Pseudomonas pohangensis</name>
    <dbReference type="NCBI Taxonomy" id="364197"/>
    <lineage>
        <taxon>Bacteria</taxon>
        <taxon>Pseudomonadati</taxon>
        <taxon>Pseudomonadota</taxon>
        <taxon>Gammaproteobacteria</taxon>
        <taxon>Pseudomonadales</taxon>
        <taxon>Pseudomonadaceae</taxon>
        <taxon>Pseudomonas</taxon>
    </lineage>
</organism>
<dbReference type="InterPro" id="IPR000032">
    <property type="entry name" value="HPr-like"/>
</dbReference>
<evidence type="ECO:0000256" key="1">
    <source>
        <dbReference type="ARBA" id="ARBA00004496"/>
    </source>
</evidence>
<dbReference type="InterPro" id="IPR035895">
    <property type="entry name" value="HPr-like_sf"/>
</dbReference>
<evidence type="ECO:0000313" key="7">
    <source>
        <dbReference type="Proteomes" id="UP000243232"/>
    </source>
</evidence>
<protein>
    <submittedName>
        <fullName evidence="6">Phosphocarrier protein</fullName>
    </submittedName>
</protein>
<dbReference type="InterPro" id="IPR050399">
    <property type="entry name" value="HPr"/>
</dbReference>